<dbReference type="SUPFAM" id="SSF57667">
    <property type="entry name" value="beta-beta-alpha zinc fingers"/>
    <property type="match status" value="1"/>
</dbReference>
<keyword evidence="7" id="KW-0805">Transcription regulation</keyword>
<feature type="compositionally biased region" description="Polar residues" evidence="12">
    <location>
        <begin position="294"/>
        <end position="308"/>
    </location>
</feature>
<evidence type="ECO:0000256" key="1">
    <source>
        <dbReference type="ARBA" id="ARBA00004123"/>
    </source>
</evidence>
<organism evidence="14 15">
    <name type="scientific">Cinara cedri</name>
    <dbReference type="NCBI Taxonomy" id="506608"/>
    <lineage>
        <taxon>Eukaryota</taxon>
        <taxon>Metazoa</taxon>
        <taxon>Ecdysozoa</taxon>
        <taxon>Arthropoda</taxon>
        <taxon>Hexapoda</taxon>
        <taxon>Insecta</taxon>
        <taxon>Pterygota</taxon>
        <taxon>Neoptera</taxon>
        <taxon>Paraneoptera</taxon>
        <taxon>Hemiptera</taxon>
        <taxon>Sternorrhyncha</taxon>
        <taxon>Aphidomorpha</taxon>
        <taxon>Aphidoidea</taxon>
        <taxon>Aphididae</taxon>
        <taxon>Lachninae</taxon>
        <taxon>Cinara</taxon>
    </lineage>
</organism>
<dbReference type="Gene3D" id="3.30.160.60">
    <property type="entry name" value="Classic Zinc Finger"/>
    <property type="match status" value="2"/>
</dbReference>
<dbReference type="PROSITE" id="PS50157">
    <property type="entry name" value="ZINC_FINGER_C2H2_2"/>
    <property type="match status" value="2"/>
</dbReference>
<feature type="region of interest" description="Disordered" evidence="12">
    <location>
        <begin position="332"/>
        <end position="367"/>
    </location>
</feature>
<dbReference type="PROSITE" id="PS00028">
    <property type="entry name" value="ZINC_FINGER_C2H2_1"/>
    <property type="match status" value="2"/>
</dbReference>
<comment type="subcellular location">
    <subcellularLocation>
        <location evidence="1">Nucleus</location>
    </subcellularLocation>
</comment>
<feature type="compositionally biased region" description="Gly residues" evidence="12">
    <location>
        <begin position="259"/>
        <end position="282"/>
    </location>
</feature>
<proteinExistence type="inferred from homology"/>
<evidence type="ECO:0000313" key="15">
    <source>
        <dbReference type="Proteomes" id="UP000325440"/>
    </source>
</evidence>
<feature type="domain" description="C2H2-type" evidence="13">
    <location>
        <begin position="483"/>
        <end position="510"/>
    </location>
</feature>
<evidence type="ECO:0000256" key="4">
    <source>
        <dbReference type="ARBA" id="ARBA00022737"/>
    </source>
</evidence>
<keyword evidence="9" id="KW-0804">Transcription</keyword>
<evidence type="ECO:0000256" key="12">
    <source>
        <dbReference type="SAM" id="MobiDB-lite"/>
    </source>
</evidence>
<evidence type="ECO:0000256" key="2">
    <source>
        <dbReference type="ARBA" id="ARBA00006991"/>
    </source>
</evidence>
<dbReference type="PANTHER" id="PTHR14196:SF10">
    <property type="entry name" value="C2H2-TYPE DOMAIN-CONTAINING PROTEIN"/>
    <property type="match status" value="1"/>
</dbReference>
<feature type="domain" description="C2H2-type" evidence="13">
    <location>
        <begin position="455"/>
        <end position="482"/>
    </location>
</feature>
<dbReference type="GO" id="GO:0009880">
    <property type="term" value="P:embryonic pattern specification"/>
    <property type="evidence" value="ECO:0007669"/>
    <property type="project" value="TreeGrafter"/>
</dbReference>
<feature type="compositionally biased region" description="Gly residues" evidence="12">
    <location>
        <begin position="417"/>
        <end position="431"/>
    </location>
</feature>
<feature type="region of interest" description="Disordered" evidence="12">
    <location>
        <begin position="381"/>
        <end position="431"/>
    </location>
</feature>
<dbReference type="GO" id="GO:0000981">
    <property type="term" value="F:DNA-binding transcription factor activity, RNA polymerase II-specific"/>
    <property type="evidence" value="ECO:0007669"/>
    <property type="project" value="TreeGrafter"/>
</dbReference>
<keyword evidence="6" id="KW-0862">Zinc</keyword>
<dbReference type="GO" id="GO:0008270">
    <property type="term" value="F:zinc ion binding"/>
    <property type="evidence" value="ECO:0007669"/>
    <property type="project" value="UniProtKB-KW"/>
</dbReference>
<dbReference type="SMART" id="SM00355">
    <property type="entry name" value="ZnF_C2H2"/>
    <property type="match status" value="2"/>
</dbReference>
<dbReference type="Proteomes" id="UP000325440">
    <property type="component" value="Unassembled WGS sequence"/>
</dbReference>
<dbReference type="EMBL" id="CABPRJ010000001">
    <property type="protein sequence ID" value="VVC24330.1"/>
    <property type="molecule type" value="Genomic_DNA"/>
</dbReference>
<keyword evidence="15" id="KW-1185">Reference proteome</keyword>
<dbReference type="InterPro" id="IPR036236">
    <property type="entry name" value="Znf_C2H2_sf"/>
</dbReference>
<feature type="region of interest" description="Disordered" evidence="12">
    <location>
        <begin position="253"/>
        <end position="316"/>
    </location>
</feature>
<dbReference type="FunFam" id="3.30.160.60:FF:001506">
    <property type="entry name" value="Zinc finger protein"/>
    <property type="match status" value="1"/>
</dbReference>
<evidence type="ECO:0000256" key="5">
    <source>
        <dbReference type="ARBA" id="ARBA00022771"/>
    </source>
</evidence>
<dbReference type="GO" id="GO:0005634">
    <property type="term" value="C:nucleus"/>
    <property type="evidence" value="ECO:0007669"/>
    <property type="project" value="UniProtKB-SubCell"/>
</dbReference>
<evidence type="ECO:0000256" key="6">
    <source>
        <dbReference type="ARBA" id="ARBA00022833"/>
    </source>
</evidence>
<evidence type="ECO:0000313" key="14">
    <source>
        <dbReference type="EMBL" id="VVC24330.1"/>
    </source>
</evidence>
<protein>
    <submittedName>
        <fullName evidence="14">Zinc finger C2H2-type</fullName>
    </submittedName>
</protein>
<feature type="compositionally biased region" description="Basic residues" evidence="12">
    <location>
        <begin position="60"/>
        <end position="72"/>
    </location>
</feature>
<evidence type="ECO:0000259" key="13">
    <source>
        <dbReference type="PROSITE" id="PS50157"/>
    </source>
</evidence>
<dbReference type="OrthoDB" id="6077919at2759"/>
<feature type="region of interest" description="Disordered" evidence="12">
    <location>
        <begin position="56"/>
        <end position="98"/>
    </location>
</feature>
<sequence length="511" mass="54700">MRLSNGNEGTTDSMVEMFNEHFLDEDGTKFILNPAELDDLLGRDQYAADCSPIVVSAQQQHHHHGHHHHHHQQQQQQPNSVADQPNTKPTANFADLKPLMPFHTITERVNINGIPGHHYQSIASNNRVAENNNNNSATANNNNNNNNMYFHNEYLVTSSTNTAGLICKFKEEDTFVDNQFDEFEMLMGSPSFGPDTTVSASGEHHPTVVDGGPEEWLGVGDEWPSYEHPNGSPEDNKTGILADVTIQDLVASSQFPGISNGGGGGGGGTGGGNGGGNAGGGSYHQQPPPMQKPSMYQQPQPRELVTSNVPPPAPRPAAAAFMPLLANRLQNGPANKAPLQDAGSYHMDCASSPSSSTPSYLAHSPTSHVVSTTDLGGYNMPSVHSSRPSPPEFAHTTTPGQGPHMTTKKSRNRSGKAKGGGGGGGGGAGGVGGATARNTVVYCSDGNVARERTVHNCHICNRGFLNKSNIKVHLRTHTGEKPFRCEVCQKAFRQKAHLIKHAQIHKRSGRD</sequence>
<evidence type="ECO:0000256" key="10">
    <source>
        <dbReference type="ARBA" id="ARBA00023242"/>
    </source>
</evidence>
<dbReference type="PANTHER" id="PTHR14196">
    <property type="entry name" value="ODD-SKIPPED - RELATED"/>
    <property type="match status" value="1"/>
</dbReference>
<evidence type="ECO:0000256" key="3">
    <source>
        <dbReference type="ARBA" id="ARBA00022723"/>
    </source>
</evidence>
<accession>A0A5E4M3E8</accession>
<feature type="compositionally biased region" description="Basic residues" evidence="12">
    <location>
        <begin position="406"/>
        <end position="416"/>
    </location>
</feature>
<comment type="similarity">
    <text evidence="2">Belongs to the krueppel C2H2-type zinc-finger protein family.</text>
</comment>
<evidence type="ECO:0000256" key="7">
    <source>
        <dbReference type="ARBA" id="ARBA00023015"/>
    </source>
</evidence>
<gene>
    <name evidence="14" type="ORF">CINCED_3A005475</name>
</gene>
<evidence type="ECO:0000256" key="8">
    <source>
        <dbReference type="ARBA" id="ARBA00023125"/>
    </source>
</evidence>
<dbReference type="GO" id="GO:0000977">
    <property type="term" value="F:RNA polymerase II transcription regulatory region sequence-specific DNA binding"/>
    <property type="evidence" value="ECO:0007669"/>
    <property type="project" value="TreeGrafter"/>
</dbReference>
<evidence type="ECO:0000256" key="11">
    <source>
        <dbReference type="PROSITE-ProRule" id="PRU00042"/>
    </source>
</evidence>
<keyword evidence="8" id="KW-0238">DNA-binding</keyword>
<evidence type="ECO:0000256" key="9">
    <source>
        <dbReference type="ARBA" id="ARBA00023163"/>
    </source>
</evidence>
<feature type="compositionally biased region" description="Polar residues" evidence="12">
    <location>
        <begin position="78"/>
        <end position="90"/>
    </location>
</feature>
<name>A0A5E4M3E8_9HEMI</name>
<keyword evidence="10" id="KW-0539">Nucleus</keyword>
<keyword evidence="5 11" id="KW-0863">Zinc-finger</keyword>
<dbReference type="InterPro" id="IPR013087">
    <property type="entry name" value="Znf_C2H2_type"/>
</dbReference>
<dbReference type="GO" id="GO:0048619">
    <property type="term" value="P:embryonic hindgut morphogenesis"/>
    <property type="evidence" value="ECO:0007669"/>
    <property type="project" value="TreeGrafter"/>
</dbReference>
<dbReference type="InterPro" id="IPR050717">
    <property type="entry name" value="C2H2-ZF_Transcription_Reg"/>
</dbReference>
<reference evidence="14 15" key="1">
    <citation type="submission" date="2019-08" db="EMBL/GenBank/DDBJ databases">
        <authorList>
            <person name="Alioto T."/>
            <person name="Alioto T."/>
            <person name="Gomez Garrido J."/>
        </authorList>
    </citation>
    <scope>NUCLEOTIDE SEQUENCE [LARGE SCALE GENOMIC DNA]</scope>
</reference>
<keyword evidence="3" id="KW-0479">Metal-binding</keyword>
<dbReference type="AlphaFoldDB" id="A0A5E4M3E8"/>
<keyword evidence="4" id="KW-0677">Repeat</keyword>
<dbReference type="Pfam" id="PF00096">
    <property type="entry name" value="zf-C2H2"/>
    <property type="match status" value="1"/>
</dbReference>